<evidence type="ECO:0000313" key="2">
    <source>
        <dbReference type="EMBL" id="KAH3675380.1"/>
    </source>
</evidence>
<feature type="region of interest" description="Disordered" evidence="1">
    <location>
        <begin position="30"/>
        <end position="68"/>
    </location>
</feature>
<proteinExistence type="predicted"/>
<dbReference type="AlphaFoldDB" id="A0A9P8TE89"/>
<accession>A0A9P8TE89</accession>
<dbReference type="EMBL" id="JAEUBD010000382">
    <property type="protein sequence ID" value="KAH3675380.1"/>
    <property type="molecule type" value="Genomic_DNA"/>
</dbReference>
<protein>
    <submittedName>
        <fullName evidence="2">Uncharacterized protein</fullName>
    </submittedName>
</protein>
<name>A0A9P8TE89_9ASCO</name>
<comment type="caution">
    <text evidence="2">The sequence shown here is derived from an EMBL/GenBank/DDBJ whole genome shotgun (WGS) entry which is preliminary data.</text>
</comment>
<sequence length="68" mass="7816">MSRDPKKAPTWNREMMLALTVVTVDCDIDSNPNSSWKESRTIVPLMNPESYPQRTAAQDAKMAQRYSR</sequence>
<reference evidence="2" key="2">
    <citation type="submission" date="2021-01" db="EMBL/GenBank/DDBJ databases">
        <authorList>
            <person name="Schikora-Tamarit M.A."/>
        </authorList>
    </citation>
    <scope>NUCLEOTIDE SEQUENCE</scope>
    <source>
        <strain evidence="2">NCAIM Y.01608</strain>
    </source>
</reference>
<keyword evidence="3" id="KW-1185">Reference proteome</keyword>
<organism evidence="2 3">
    <name type="scientific">Ogataea polymorpha</name>
    <dbReference type="NCBI Taxonomy" id="460523"/>
    <lineage>
        <taxon>Eukaryota</taxon>
        <taxon>Fungi</taxon>
        <taxon>Dikarya</taxon>
        <taxon>Ascomycota</taxon>
        <taxon>Saccharomycotina</taxon>
        <taxon>Pichiomycetes</taxon>
        <taxon>Pichiales</taxon>
        <taxon>Pichiaceae</taxon>
        <taxon>Ogataea</taxon>
    </lineage>
</organism>
<dbReference type="Proteomes" id="UP000788993">
    <property type="component" value="Unassembled WGS sequence"/>
</dbReference>
<evidence type="ECO:0000256" key="1">
    <source>
        <dbReference type="SAM" id="MobiDB-lite"/>
    </source>
</evidence>
<reference evidence="2" key="1">
    <citation type="journal article" date="2021" name="Open Biol.">
        <title>Shared evolutionary footprints suggest mitochondrial oxidative damage underlies multiple complex I losses in fungi.</title>
        <authorList>
            <person name="Schikora-Tamarit M.A."/>
            <person name="Marcet-Houben M."/>
            <person name="Nosek J."/>
            <person name="Gabaldon T."/>
        </authorList>
    </citation>
    <scope>NUCLEOTIDE SEQUENCE</scope>
    <source>
        <strain evidence="2">NCAIM Y.01608</strain>
    </source>
</reference>
<gene>
    <name evidence="2" type="ORF">OGATHE_001720</name>
</gene>
<evidence type="ECO:0000313" key="3">
    <source>
        <dbReference type="Proteomes" id="UP000788993"/>
    </source>
</evidence>